<evidence type="ECO:0000259" key="6">
    <source>
        <dbReference type="SMART" id="SM00062"/>
    </source>
</evidence>
<feature type="signal peptide" evidence="5">
    <location>
        <begin position="1"/>
        <end position="26"/>
    </location>
</feature>
<dbReference type="InterPro" id="IPR018313">
    <property type="entry name" value="SBP_3_CS"/>
</dbReference>
<sequence>MARRSKLTRLALLPAAALALTTAACGGGDDSGDTAEGNGSGVELVNDGTLTTCTSLPYPPFQEQDDSGEIVGFDVDMIDIVAQDLGVEQEIIDVDFAQIKNGAALNAGKCDIAAAGMTITEERKENLGFSVPYFDETLAVVAKQGSDVTGLDDVESQNLTLGVQADTTSLDYATSEGFKPQVFRHAGLQVQAMQAGKVDVVLQDLPTVLDWLKNKEDIAADWEVVDKVDTGDQYGYAVKKGNTELLDQLNESLKQAFEDGSWAESYEKWIGEAPEKTPTGTESGS</sequence>
<evidence type="ECO:0000256" key="4">
    <source>
        <dbReference type="RuleBase" id="RU003744"/>
    </source>
</evidence>
<feature type="domain" description="Solute-binding protein family 3/N-terminal" evidence="6">
    <location>
        <begin position="49"/>
        <end position="273"/>
    </location>
</feature>
<dbReference type="Proteomes" id="UP001596337">
    <property type="component" value="Unassembled WGS sequence"/>
</dbReference>
<evidence type="ECO:0000256" key="3">
    <source>
        <dbReference type="ARBA" id="ARBA00022729"/>
    </source>
</evidence>
<dbReference type="SMART" id="SM00062">
    <property type="entry name" value="PBPb"/>
    <property type="match status" value="1"/>
</dbReference>
<proteinExistence type="inferred from homology"/>
<dbReference type="PROSITE" id="PS01039">
    <property type="entry name" value="SBP_BACTERIAL_3"/>
    <property type="match status" value="1"/>
</dbReference>
<comment type="similarity">
    <text evidence="2 4">Belongs to the bacterial solute-binding protein 3 family.</text>
</comment>
<evidence type="ECO:0000313" key="7">
    <source>
        <dbReference type="EMBL" id="MFC6865779.1"/>
    </source>
</evidence>
<dbReference type="Gene3D" id="3.40.190.10">
    <property type="entry name" value="Periplasmic binding protein-like II"/>
    <property type="match status" value="2"/>
</dbReference>
<gene>
    <name evidence="7" type="ORF">ACFQGD_01325</name>
</gene>
<comment type="subcellular location">
    <subcellularLocation>
        <location evidence="1">Cell envelope</location>
    </subcellularLocation>
</comment>
<keyword evidence="3 5" id="KW-0732">Signal</keyword>
<evidence type="ECO:0000256" key="2">
    <source>
        <dbReference type="ARBA" id="ARBA00010333"/>
    </source>
</evidence>
<protein>
    <submittedName>
        <fullName evidence="7">Transporter substrate-binding domain-containing protein</fullName>
    </submittedName>
</protein>
<dbReference type="RefSeq" id="WP_345403553.1">
    <property type="nucleotide sequence ID" value="NZ_BAABLA010000115.1"/>
</dbReference>
<name>A0ABW2BT89_9PSEU</name>
<dbReference type="Pfam" id="PF00497">
    <property type="entry name" value="SBP_bac_3"/>
    <property type="match status" value="1"/>
</dbReference>
<feature type="chain" id="PRO_5045929503" evidence="5">
    <location>
        <begin position="27"/>
        <end position="285"/>
    </location>
</feature>
<dbReference type="InterPro" id="IPR001638">
    <property type="entry name" value="Solute-binding_3/MltF_N"/>
</dbReference>
<dbReference type="SUPFAM" id="SSF53850">
    <property type="entry name" value="Periplasmic binding protein-like II"/>
    <property type="match status" value="1"/>
</dbReference>
<dbReference type="EMBL" id="JBHSXX010000001">
    <property type="protein sequence ID" value="MFC6865779.1"/>
    <property type="molecule type" value="Genomic_DNA"/>
</dbReference>
<keyword evidence="8" id="KW-1185">Reference proteome</keyword>
<dbReference type="PANTHER" id="PTHR35936">
    <property type="entry name" value="MEMBRANE-BOUND LYTIC MUREIN TRANSGLYCOSYLASE F"/>
    <property type="match status" value="1"/>
</dbReference>
<evidence type="ECO:0000256" key="5">
    <source>
        <dbReference type="SAM" id="SignalP"/>
    </source>
</evidence>
<reference evidence="8" key="1">
    <citation type="journal article" date="2019" name="Int. J. Syst. Evol. Microbiol.">
        <title>The Global Catalogue of Microorganisms (GCM) 10K type strain sequencing project: providing services to taxonomists for standard genome sequencing and annotation.</title>
        <authorList>
            <consortium name="The Broad Institute Genomics Platform"/>
            <consortium name="The Broad Institute Genome Sequencing Center for Infectious Disease"/>
            <person name="Wu L."/>
            <person name="Ma J."/>
        </authorList>
    </citation>
    <scope>NUCLEOTIDE SEQUENCE [LARGE SCALE GENOMIC DNA]</scope>
    <source>
        <strain evidence="8">KCTC 32255</strain>
    </source>
</reference>
<evidence type="ECO:0000313" key="8">
    <source>
        <dbReference type="Proteomes" id="UP001596337"/>
    </source>
</evidence>
<evidence type="ECO:0000256" key="1">
    <source>
        <dbReference type="ARBA" id="ARBA00004196"/>
    </source>
</evidence>
<organism evidence="7 8">
    <name type="scientific">Haloechinothrix salitolerans</name>
    <dbReference type="NCBI Taxonomy" id="926830"/>
    <lineage>
        <taxon>Bacteria</taxon>
        <taxon>Bacillati</taxon>
        <taxon>Actinomycetota</taxon>
        <taxon>Actinomycetes</taxon>
        <taxon>Pseudonocardiales</taxon>
        <taxon>Pseudonocardiaceae</taxon>
        <taxon>Haloechinothrix</taxon>
    </lineage>
</organism>
<dbReference type="PROSITE" id="PS51257">
    <property type="entry name" value="PROKAR_LIPOPROTEIN"/>
    <property type="match status" value="1"/>
</dbReference>
<comment type="caution">
    <text evidence="7">The sequence shown here is derived from an EMBL/GenBank/DDBJ whole genome shotgun (WGS) entry which is preliminary data.</text>
</comment>
<dbReference type="PANTHER" id="PTHR35936:SF17">
    <property type="entry name" value="ARGININE-BINDING EXTRACELLULAR PROTEIN ARTP"/>
    <property type="match status" value="1"/>
</dbReference>
<accession>A0ABW2BT89</accession>